<dbReference type="OrthoDB" id="63267at2759"/>
<dbReference type="Pfam" id="PF00130">
    <property type="entry name" value="C1_1"/>
    <property type="match status" value="2"/>
</dbReference>
<keyword evidence="12" id="KW-0067">ATP-binding</keyword>
<dbReference type="PANTHER" id="PTHR22968">
    <property type="entry name" value="PROTEIN KINASE C, MU"/>
    <property type="match status" value="1"/>
</dbReference>
<dbReference type="EMBL" id="OC940679">
    <property type="protein sequence ID" value="CAD7661993.1"/>
    <property type="molecule type" value="Genomic_DNA"/>
</dbReference>
<keyword evidence="5" id="KW-0808">Transferase</keyword>
<dbReference type="PROSITE" id="PS50081">
    <property type="entry name" value="ZF_DAG_PE_2"/>
    <property type="match status" value="2"/>
</dbReference>
<comment type="catalytic activity">
    <reaction evidence="14">
        <text>L-seryl-[protein] + ATP = O-phospho-L-seryl-[protein] + ADP + H(+)</text>
        <dbReference type="Rhea" id="RHEA:17989"/>
        <dbReference type="Rhea" id="RHEA-COMP:9863"/>
        <dbReference type="Rhea" id="RHEA-COMP:11604"/>
        <dbReference type="ChEBI" id="CHEBI:15378"/>
        <dbReference type="ChEBI" id="CHEBI:29999"/>
        <dbReference type="ChEBI" id="CHEBI:30616"/>
        <dbReference type="ChEBI" id="CHEBI:83421"/>
        <dbReference type="ChEBI" id="CHEBI:456216"/>
        <dbReference type="EC" id="2.7.11.13"/>
    </reaction>
</comment>
<dbReference type="GO" id="GO:0035556">
    <property type="term" value="P:intracellular signal transduction"/>
    <property type="evidence" value="ECO:0007669"/>
    <property type="project" value="TreeGrafter"/>
</dbReference>
<dbReference type="PRINTS" id="PR00008">
    <property type="entry name" value="DAGPEDOMAIN"/>
</dbReference>
<dbReference type="AlphaFoldDB" id="A0A7R9MKM5"/>
<dbReference type="InterPro" id="IPR002219">
    <property type="entry name" value="PKC_DAG/PE"/>
</dbReference>
<evidence type="ECO:0000256" key="5">
    <source>
        <dbReference type="ARBA" id="ARBA00022679"/>
    </source>
</evidence>
<evidence type="ECO:0000256" key="7">
    <source>
        <dbReference type="ARBA" id="ARBA00022737"/>
    </source>
</evidence>
<accession>A0A7R9MKM5</accession>
<dbReference type="SUPFAM" id="SSF57889">
    <property type="entry name" value="Cysteine-rich domain"/>
    <property type="match status" value="2"/>
</dbReference>
<evidence type="ECO:0000256" key="13">
    <source>
        <dbReference type="ARBA" id="ARBA00047272"/>
    </source>
</evidence>
<evidence type="ECO:0000256" key="6">
    <source>
        <dbReference type="ARBA" id="ARBA00022723"/>
    </source>
</evidence>
<feature type="domain" description="Phorbol-ester/DAG-type" evidence="15">
    <location>
        <begin position="97"/>
        <end position="147"/>
    </location>
</feature>
<evidence type="ECO:0000256" key="11">
    <source>
        <dbReference type="ARBA" id="ARBA00022833"/>
    </source>
</evidence>
<keyword evidence="9" id="KW-0863">Zinc-finger</keyword>
<dbReference type="Proteomes" id="UP000728032">
    <property type="component" value="Unassembled WGS sequence"/>
</dbReference>
<dbReference type="PROSITE" id="PS00479">
    <property type="entry name" value="ZF_DAG_PE_1"/>
    <property type="match status" value="1"/>
</dbReference>
<dbReference type="FunFam" id="3.30.60.20:FF:000003">
    <property type="entry name" value="Protein kinase C delta"/>
    <property type="match status" value="1"/>
</dbReference>
<evidence type="ECO:0000256" key="3">
    <source>
        <dbReference type="ARBA" id="ARBA00022527"/>
    </source>
</evidence>
<feature type="non-terminal residue" evidence="16">
    <location>
        <position position="1"/>
    </location>
</feature>
<proteinExistence type="inferred from homology"/>
<comment type="catalytic activity">
    <reaction evidence="13">
        <text>L-threonyl-[protein] + ATP = O-phospho-L-threonyl-[protein] + ADP + H(+)</text>
        <dbReference type="Rhea" id="RHEA:46608"/>
        <dbReference type="Rhea" id="RHEA-COMP:11060"/>
        <dbReference type="Rhea" id="RHEA-COMP:11605"/>
        <dbReference type="ChEBI" id="CHEBI:15378"/>
        <dbReference type="ChEBI" id="CHEBI:30013"/>
        <dbReference type="ChEBI" id="CHEBI:30616"/>
        <dbReference type="ChEBI" id="CHEBI:61977"/>
        <dbReference type="ChEBI" id="CHEBI:456216"/>
        <dbReference type="EC" id="2.7.11.13"/>
    </reaction>
</comment>
<dbReference type="SMART" id="SM00109">
    <property type="entry name" value="C1"/>
    <property type="match status" value="2"/>
</dbReference>
<gene>
    <name evidence="16" type="ORF">ONB1V03_LOCUS18553</name>
</gene>
<evidence type="ECO:0000259" key="15">
    <source>
        <dbReference type="PROSITE" id="PS50081"/>
    </source>
</evidence>
<keyword evidence="7" id="KW-0677">Repeat</keyword>
<evidence type="ECO:0000256" key="1">
    <source>
        <dbReference type="ARBA" id="ARBA00005490"/>
    </source>
</evidence>
<dbReference type="GO" id="GO:0005524">
    <property type="term" value="F:ATP binding"/>
    <property type="evidence" value="ECO:0007669"/>
    <property type="project" value="UniProtKB-KW"/>
</dbReference>
<evidence type="ECO:0000256" key="10">
    <source>
        <dbReference type="ARBA" id="ARBA00022777"/>
    </source>
</evidence>
<keyword evidence="6" id="KW-0479">Metal-binding</keyword>
<evidence type="ECO:0000313" key="17">
    <source>
        <dbReference type="Proteomes" id="UP000728032"/>
    </source>
</evidence>
<evidence type="ECO:0000256" key="9">
    <source>
        <dbReference type="ARBA" id="ARBA00022771"/>
    </source>
</evidence>
<dbReference type="GO" id="GO:0008270">
    <property type="term" value="F:zinc ion binding"/>
    <property type="evidence" value="ECO:0007669"/>
    <property type="project" value="UniProtKB-KW"/>
</dbReference>
<evidence type="ECO:0000313" key="16">
    <source>
        <dbReference type="EMBL" id="CAD7661993.1"/>
    </source>
</evidence>
<keyword evidence="17" id="KW-1185">Reference proteome</keyword>
<dbReference type="EMBL" id="CAJPVJ010025854">
    <property type="protein sequence ID" value="CAG2179129.1"/>
    <property type="molecule type" value="Genomic_DNA"/>
</dbReference>
<keyword evidence="3" id="KW-0723">Serine/threonine-protein kinase</keyword>
<evidence type="ECO:0000256" key="4">
    <source>
        <dbReference type="ARBA" id="ARBA00022553"/>
    </source>
</evidence>
<reference evidence="16" key="1">
    <citation type="submission" date="2020-11" db="EMBL/GenBank/DDBJ databases">
        <authorList>
            <person name="Tran Van P."/>
        </authorList>
    </citation>
    <scope>NUCLEOTIDE SEQUENCE</scope>
</reference>
<dbReference type="InterPro" id="IPR020454">
    <property type="entry name" value="DAG/PE-bd"/>
</dbReference>
<organism evidence="16">
    <name type="scientific">Oppiella nova</name>
    <dbReference type="NCBI Taxonomy" id="334625"/>
    <lineage>
        <taxon>Eukaryota</taxon>
        <taxon>Metazoa</taxon>
        <taxon>Ecdysozoa</taxon>
        <taxon>Arthropoda</taxon>
        <taxon>Chelicerata</taxon>
        <taxon>Arachnida</taxon>
        <taxon>Acari</taxon>
        <taxon>Acariformes</taxon>
        <taxon>Sarcoptiformes</taxon>
        <taxon>Oribatida</taxon>
        <taxon>Brachypylina</taxon>
        <taxon>Oppioidea</taxon>
        <taxon>Oppiidae</taxon>
        <taxon>Oppiella</taxon>
    </lineage>
</organism>
<evidence type="ECO:0000256" key="12">
    <source>
        <dbReference type="ARBA" id="ARBA00022840"/>
    </source>
</evidence>
<dbReference type="InterPro" id="IPR046349">
    <property type="entry name" value="C1-like_sf"/>
</dbReference>
<feature type="domain" description="Phorbol-ester/DAG-type" evidence="15">
    <location>
        <begin position="168"/>
        <end position="218"/>
    </location>
</feature>
<sequence>MGCICLNHVFGRRVFQVDLEPGGRIHVNVELRAKREPKSMVDLEPGGRIHVNVELRAKREPKSMVTHEREPMKEFKERQGFNRRRGALRRRVHQVNGHKFMATILRQPTFCSHCREFIWGLGKQGYQCQVCTCVVHKRCHESVVTKCPGCKEQSDDSLMAGRFNINVPHRFVVHSFRTPTYCNHCGSMLYGIFRQGLKCAECDLNVHKRCQANVANNCGINAKVLADALQGLGISGEKLNKSGKKKKTSISES</sequence>
<name>A0A7R9MKM5_9ACAR</name>
<dbReference type="EC" id="2.7.11.13" evidence="2"/>
<keyword evidence="10" id="KW-0418">Kinase</keyword>
<protein>
    <recommendedName>
        <fullName evidence="2">protein kinase C</fullName>
        <ecNumber evidence="2">2.7.11.13</ecNumber>
    </recommendedName>
</protein>
<dbReference type="GO" id="GO:0005829">
    <property type="term" value="C:cytosol"/>
    <property type="evidence" value="ECO:0007669"/>
    <property type="project" value="TreeGrafter"/>
</dbReference>
<dbReference type="GO" id="GO:0007200">
    <property type="term" value="P:phospholipase C-activating G protein-coupled receptor signaling pathway"/>
    <property type="evidence" value="ECO:0007669"/>
    <property type="project" value="TreeGrafter"/>
</dbReference>
<evidence type="ECO:0000256" key="14">
    <source>
        <dbReference type="ARBA" id="ARBA00047470"/>
    </source>
</evidence>
<dbReference type="GO" id="GO:0016020">
    <property type="term" value="C:membrane"/>
    <property type="evidence" value="ECO:0007669"/>
    <property type="project" value="UniProtKB-SubCell"/>
</dbReference>
<keyword evidence="8" id="KW-0547">Nucleotide-binding</keyword>
<dbReference type="Gene3D" id="3.30.60.20">
    <property type="match status" value="2"/>
</dbReference>
<dbReference type="FunFam" id="3.30.60.20:FF:000063">
    <property type="entry name" value="Protein kinase C"/>
    <property type="match status" value="1"/>
</dbReference>
<dbReference type="PANTHER" id="PTHR22968:SF26">
    <property type="entry name" value="SERINE_THREONINE-PROTEIN KINASE D3"/>
    <property type="match status" value="1"/>
</dbReference>
<keyword evidence="4" id="KW-0597">Phosphoprotein</keyword>
<evidence type="ECO:0000256" key="8">
    <source>
        <dbReference type="ARBA" id="ARBA00022741"/>
    </source>
</evidence>
<evidence type="ECO:0000256" key="2">
    <source>
        <dbReference type="ARBA" id="ARBA00012429"/>
    </source>
</evidence>
<keyword evidence="11" id="KW-0862">Zinc</keyword>
<dbReference type="CDD" id="cd20838">
    <property type="entry name" value="C1_nPKC_epsilon-like_rpt2"/>
    <property type="match status" value="1"/>
</dbReference>
<dbReference type="GO" id="GO:0004697">
    <property type="term" value="F:diacylglycerol-dependent serine/threonine kinase activity"/>
    <property type="evidence" value="ECO:0007669"/>
    <property type="project" value="UniProtKB-EC"/>
</dbReference>
<comment type="similarity">
    <text evidence="1">Belongs to the protein kinase superfamily. AGC Ser/Thr protein kinase family. PKC subfamily.</text>
</comment>